<dbReference type="InterPro" id="IPR048661">
    <property type="entry name" value="CPL1-like"/>
</dbReference>
<comment type="caution">
    <text evidence="3">The sequence shown here is derived from an EMBL/GenBank/DDBJ whole genome shotgun (WGS) entry which is preliminary data.</text>
</comment>
<dbReference type="EMBL" id="JASNQZ010000014">
    <property type="protein sequence ID" value="KAL0948234.1"/>
    <property type="molecule type" value="Genomic_DNA"/>
</dbReference>
<dbReference type="InterPro" id="IPR038955">
    <property type="entry name" value="PriA/CPL1_fungi"/>
</dbReference>
<dbReference type="PANTHER" id="PTHR35192:SF2">
    <property type="entry name" value="APPLE DOMAIN-CONTAINING PROTEIN"/>
    <property type="match status" value="1"/>
</dbReference>
<proteinExistence type="predicted"/>
<evidence type="ECO:0000313" key="4">
    <source>
        <dbReference type="Proteomes" id="UP001556367"/>
    </source>
</evidence>
<feature type="signal peptide" evidence="1">
    <location>
        <begin position="1"/>
        <end position="21"/>
    </location>
</feature>
<accession>A0ABR3IYA2</accession>
<protein>
    <recommendedName>
        <fullName evidence="2">Protein CPL1-like domain-containing protein</fullName>
    </recommendedName>
</protein>
<evidence type="ECO:0000313" key="3">
    <source>
        <dbReference type="EMBL" id="KAL0948234.1"/>
    </source>
</evidence>
<reference evidence="4" key="1">
    <citation type="submission" date="2024-06" db="EMBL/GenBank/DDBJ databases">
        <title>Multi-omics analyses provide insights into the biosynthesis of the anticancer antibiotic pleurotin in Hohenbuehelia grisea.</title>
        <authorList>
            <person name="Weaver J.A."/>
            <person name="Alberti F."/>
        </authorList>
    </citation>
    <scope>NUCLEOTIDE SEQUENCE [LARGE SCALE GENOMIC DNA]</scope>
    <source>
        <strain evidence="4">T-177</strain>
    </source>
</reference>
<evidence type="ECO:0000259" key="2">
    <source>
        <dbReference type="Pfam" id="PF21671"/>
    </source>
</evidence>
<feature type="domain" description="Protein CPL1-like" evidence="2">
    <location>
        <begin position="52"/>
        <end position="114"/>
    </location>
</feature>
<keyword evidence="4" id="KW-1185">Reference proteome</keyword>
<dbReference type="PANTHER" id="PTHR35192">
    <property type="entry name" value="PROTEIN, PUTATIVE-RELATED"/>
    <property type="match status" value="1"/>
</dbReference>
<keyword evidence="1" id="KW-0732">Signal</keyword>
<gene>
    <name evidence="3" type="ORF">HGRIS_010834</name>
</gene>
<feature type="chain" id="PRO_5047208019" description="Protein CPL1-like domain-containing protein" evidence="1">
    <location>
        <begin position="22"/>
        <end position="138"/>
    </location>
</feature>
<organism evidence="3 4">
    <name type="scientific">Hohenbuehelia grisea</name>
    <dbReference type="NCBI Taxonomy" id="104357"/>
    <lineage>
        <taxon>Eukaryota</taxon>
        <taxon>Fungi</taxon>
        <taxon>Dikarya</taxon>
        <taxon>Basidiomycota</taxon>
        <taxon>Agaricomycotina</taxon>
        <taxon>Agaricomycetes</taxon>
        <taxon>Agaricomycetidae</taxon>
        <taxon>Agaricales</taxon>
        <taxon>Pleurotineae</taxon>
        <taxon>Pleurotaceae</taxon>
        <taxon>Hohenbuehelia</taxon>
    </lineage>
</organism>
<dbReference type="Pfam" id="PF21671">
    <property type="entry name" value="CPL1-like"/>
    <property type="match status" value="1"/>
</dbReference>
<dbReference type="Proteomes" id="UP001556367">
    <property type="component" value="Unassembled WGS sequence"/>
</dbReference>
<evidence type="ECO:0000256" key="1">
    <source>
        <dbReference type="SAM" id="SignalP"/>
    </source>
</evidence>
<name>A0ABR3IYA2_9AGAR</name>
<sequence length="138" mass="14351">MQPSIPRPLYAVILIASSALGATPPAASLCRSGETQCNLRGVIRGGPRPTLECFDTQNDVNSCGGCLSSHFAPAADSSSPGKDCATIEGAAQTTCIRGACVIEQCRTGYKLTSSRCEAEYHSSGFLLQGRGIAWPDGL</sequence>